<evidence type="ECO:0000313" key="2">
    <source>
        <dbReference type="EMBL" id="CAI0398220.1"/>
    </source>
</evidence>
<comment type="caution">
    <text evidence="2">The sequence shown here is derived from an EMBL/GenBank/DDBJ whole genome shotgun (WGS) entry which is preliminary data.</text>
</comment>
<gene>
    <name evidence="2" type="ORF">LITE_LOCUS9816</name>
</gene>
<dbReference type="EMBL" id="CAMGYJ010000004">
    <property type="protein sequence ID" value="CAI0398220.1"/>
    <property type="molecule type" value="Genomic_DNA"/>
</dbReference>
<evidence type="ECO:0000256" key="1">
    <source>
        <dbReference type="SAM" id="Phobius"/>
    </source>
</evidence>
<keyword evidence="1" id="KW-1133">Transmembrane helix</keyword>
<reference evidence="2" key="1">
    <citation type="submission" date="2022-08" db="EMBL/GenBank/DDBJ databases">
        <authorList>
            <person name="Gutierrez-Valencia J."/>
        </authorList>
    </citation>
    <scope>NUCLEOTIDE SEQUENCE</scope>
</reference>
<proteinExistence type="predicted"/>
<name>A0AAV0IKY7_9ROSI</name>
<dbReference type="Proteomes" id="UP001154282">
    <property type="component" value="Unassembled WGS sequence"/>
</dbReference>
<feature type="transmembrane region" description="Helical" evidence="1">
    <location>
        <begin position="13"/>
        <end position="38"/>
    </location>
</feature>
<keyword evidence="1" id="KW-0812">Transmembrane</keyword>
<dbReference type="AlphaFoldDB" id="A0AAV0IKY7"/>
<accession>A0AAV0IKY7</accession>
<keyword evidence="3" id="KW-1185">Reference proteome</keyword>
<organism evidence="2 3">
    <name type="scientific">Linum tenue</name>
    <dbReference type="NCBI Taxonomy" id="586396"/>
    <lineage>
        <taxon>Eukaryota</taxon>
        <taxon>Viridiplantae</taxon>
        <taxon>Streptophyta</taxon>
        <taxon>Embryophyta</taxon>
        <taxon>Tracheophyta</taxon>
        <taxon>Spermatophyta</taxon>
        <taxon>Magnoliopsida</taxon>
        <taxon>eudicotyledons</taxon>
        <taxon>Gunneridae</taxon>
        <taxon>Pentapetalae</taxon>
        <taxon>rosids</taxon>
        <taxon>fabids</taxon>
        <taxon>Malpighiales</taxon>
        <taxon>Linaceae</taxon>
        <taxon>Linum</taxon>
    </lineage>
</organism>
<keyword evidence="1" id="KW-0472">Membrane</keyword>
<protein>
    <recommendedName>
        <fullName evidence="4">Secreted protein</fullName>
    </recommendedName>
</protein>
<evidence type="ECO:0008006" key="4">
    <source>
        <dbReference type="Google" id="ProtNLM"/>
    </source>
</evidence>
<evidence type="ECO:0000313" key="3">
    <source>
        <dbReference type="Proteomes" id="UP001154282"/>
    </source>
</evidence>
<sequence>MGHLPEFYGSSPILLPTLLCSGLVVLSHLRLFSAFRLFACEIRRASQSAFSPIHRDLRFPSQTLQPKWLRQKHLSDQGRSFLRSRGISRTSTSILT</sequence>